<evidence type="ECO:0000256" key="4">
    <source>
        <dbReference type="PROSITE-ProRule" id="PRU00335"/>
    </source>
</evidence>
<evidence type="ECO:0000256" key="1">
    <source>
        <dbReference type="ARBA" id="ARBA00023015"/>
    </source>
</evidence>
<dbReference type="Proteomes" id="UP000074310">
    <property type="component" value="Unassembled WGS sequence"/>
</dbReference>
<evidence type="ECO:0000256" key="2">
    <source>
        <dbReference type="ARBA" id="ARBA00023125"/>
    </source>
</evidence>
<gene>
    <name evidence="6" type="ORF">NS334_02235</name>
</gene>
<evidence type="ECO:0000313" key="7">
    <source>
        <dbReference type="Proteomes" id="UP000074310"/>
    </source>
</evidence>
<accession>A0A147I968</accession>
<dbReference type="EMBL" id="LDTB01000006">
    <property type="protein sequence ID" value="KTT75755.1"/>
    <property type="molecule type" value="Genomic_DNA"/>
</dbReference>
<proteinExistence type="predicted"/>
<dbReference type="GO" id="GO:0003700">
    <property type="term" value="F:DNA-binding transcription factor activity"/>
    <property type="evidence" value="ECO:0007669"/>
    <property type="project" value="TreeGrafter"/>
</dbReference>
<keyword evidence="3" id="KW-0804">Transcription</keyword>
<feature type="domain" description="HTH tetR-type" evidence="5">
    <location>
        <begin position="13"/>
        <end position="73"/>
    </location>
</feature>
<keyword evidence="2 4" id="KW-0238">DNA-binding</keyword>
<dbReference type="InterPro" id="IPR001647">
    <property type="entry name" value="HTH_TetR"/>
</dbReference>
<name>A0A147I968_9SPHN</name>
<comment type="caution">
    <text evidence="6">The sequence shown here is derived from an EMBL/GenBank/DDBJ whole genome shotgun (WGS) entry which is preliminary data.</text>
</comment>
<evidence type="ECO:0000259" key="5">
    <source>
        <dbReference type="PROSITE" id="PS50977"/>
    </source>
</evidence>
<organism evidence="6 7">
    <name type="scientific">Sphingomonas endophytica</name>
    <dbReference type="NCBI Taxonomy" id="869719"/>
    <lineage>
        <taxon>Bacteria</taxon>
        <taxon>Pseudomonadati</taxon>
        <taxon>Pseudomonadota</taxon>
        <taxon>Alphaproteobacteria</taxon>
        <taxon>Sphingomonadales</taxon>
        <taxon>Sphingomonadaceae</taxon>
        <taxon>Sphingomonas</taxon>
    </lineage>
</organism>
<dbReference type="InterPro" id="IPR009057">
    <property type="entry name" value="Homeodomain-like_sf"/>
</dbReference>
<dbReference type="PANTHER" id="PTHR30055:SF234">
    <property type="entry name" value="HTH-TYPE TRANSCRIPTIONAL REGULATOR BETI"/>
    <property type="match status" value="1"/>
</dbReference>
<dbReference type="PROSITE" id="PS50977">
    <property type="entry name" value="HTH_TETR_2"/>
    <property type="match status" value="1"/>
</dbReference>
<dbReference type="GO" id="GO:0000976">
    <property type="term" value="F:transcription cis-regulatory region binding"/>
    <property type="evidence" value="ECO:0007669"/>
    <property type="project" value="TreeGrafter"/>
</dbReference>
<sequence>MANATPRRRLSPAASRDAALEAARALLVEDGPQAVTLKAVAGRVGRTHANLLHHFGSADGLQRALIERMTALVVAPIRDAARRSRERKDPAELVDVVFDAFGANGAGALATWMILNGNQDALDPILTAVHDLVEDLSRDEHRPDAPIKDETLQLVLAALGDALLGAPMARALGLPRDRARGIAREMLLRDRGVEPPVISPQAGIHNL</sequence>
<dbReference type="RefSeq" id="WP_058754375.1">
    <property type="nucleotide sequence ID" value="NZ_LDTB01000006.1"/>
</dbReference>
<dbReference type="PANTHER" id="PTHR30055">
    <property type="entry name" value="HTH-TYPE TRANSCRIPTIONAL REGULATOR RUTR"/>
    <property type="match status" value="1"/>
</dbReference>
<dbReference type="AlphaFoldDB" id="A0A147I968"/>
<dbReference type="Gene3D" id="1.10.357.10">
    <property type="entry name" value="Tetracycline Repressor, domain 2"/>
    <property type="match status" value="1"/>
</dbReference>
<dbReference type="InterPro" id="IPR050109">
    <property type="entry name" value="HTH-type_TetR-like_transc_reg"/>
</dbReference>
<keyword evidence="1" id="KW-0805">Transcription regulation</keyword>
<feature type="DNA-binding region" description="H-T-H motif" evidence="4">
    <location>
        <begin position="36"/>
        <end position="55"/>
    </location>
</feature>
<dbReference type="Pfam" id="PF00440">
    <property type="entry name" value="TetR_N"/>
    <property type="match status" value="1"/>
</dbReference>
<evidence type="ECO:0000256" key="3">
    <source>
        <dbReference type="ARBA" id="ARBA00023163"/>
    </source>
</evidence>
<evidence type="ECO:0000313" key="6">
    <source>
        <dbReference type="EMBL" id="KTT75755.1"/>
    </source>
</evidence>
<reference evidence="6 7" key="1">
    <citation type="journal article" date="2016" name="Front. Microbiol.">
        <title>Genomic Resource of Rice Seed Associated Bacteria.</title>
        <authorList>
            <person name="Midha S."/>
            <person name="Bansal K."/>
            <person name="Sharma S."/>
            <person name="Kumar N."/>
            <person name="Patil P.P."/>
            <person name="Chaudhry V."/>
            <person name="Patil P.B."/>
        </authorList>
    </citation>
    <scope>NUCLEOTIDE SEQUENCE [LARGE SCALE GENOMIC DNA]</scope>
    <source>
        <strain evidence="6 7">NS334</strain>
    </source>
</reference>
<protein>
    <submittedName>
        <fullName evidence="6">TetR family transcriptional regulator</fullName>
    </submittedName>
</protein>
<keyword evidence="7" id="KW-1185">Reference proteome</keyword>
<dbReference type="PATRIC" id="fig|869719.3.peg.2761"/>
<dbReference type="SUPFAM" id="SSF46689">
    <property type="entry name" value="Homeodomain-like"/>
    <property type="match status" value="1"/>
</dbReference>